<dbReference type="Gene3D" id="3.40.50.2000">
    <property type="entry name" value="Glycogen Phosphorylase B"/>
    <property type="match status" value="2"/>
</dbReference>
<dbReference type="GO" id="GO:0016757">
    <property type="term" value="F:glycosyltransferase activity"/>
    <property type="evidence" value="ECO:0007669"/>
    <property type="project" value="TreeGrafter"/>
</dbReference>
<dbReference type="GO" id="GO:0009103">
    <property type="term" value="P:lipopolysaccharide biosynthetic process"/>
    <property type="evidence" value="ECO:0007669"/>
    <property type="project" value="TreeGrafter"/>
</dbReference>
<sequence length="411" mass="45767">MKVLWINHFVPYPAKGGLLIRTSNLITACVIAHHIDLVALIQPRLVRAYSPSLALGLERSRAALTRLVRTLYTVNIPSERSALHRLVTLIRSTLTNRPYSVSWLASDAAKELIHKLLLAQDYDLIHLDTAALLPLLPMNLKVPVVVNHHNAEHHMMWRRAQQERNWLKKLLFFDEARKIMHFDSNNLGRVSHNIVCSEDDKKRIEALGVEATRVSIVPNSVSVPEQSQRSPDKHKLLFVGGLNWYPNKKGIEWFLRNIWPTLSAQYKDLSLDIIGKYPSKTMIHLVAGSERVRLHGYVEDIGLYYRNALAFISPIFDGGGTKLKVLDAMANAIPVIGNSLAFEGIDVTDQLNAFIANDSRSYGAAIGLLSEGHKGADAGRRAQALVAEKYSAIKVGNAYSMLIQSLAQGAA</sequence>
<dbReference type="CDD" id="cd03801">
    <property type="entry name" value="GT4_PimA-like"/>
    <property type="match status" value="1"/>
</dbReference>
<dbReference type="InterPro" id="IPR028098">
    <property type="entry name" value="Glyco_trans_4-like_N"/>
</dbReference>
<dbReference type="RefSeq" id="WP_100255842.1">
    <property type="nucleotide sequence ID" value="NZ_CP011797.1"/>
</dbReference>
<dbReference type="Pfam" id="PF13439">
    <property type="entry name" value="Glyco_transf_4"/>
    <property type="match status" value="1"/>
</dbReference>
<gene>
    <name evidence="3" type="ORF">REIFOR_00261</name>
</gene>
<feature type="domain" description="Glycosyltransferase subfamily 4-like N-terminal" evidence="2">
    <location>
        <begin position="94"/>
        <end position="222"/>
    </location>
</feature>
<dbReference type="KEGG" id="rfo:REIFOR_00261"/>
<accession>A0A2K8KKC2</accession>
<dbReference type="AlphaFoldDB" id="A0A2K8KKC2"/>
<dbReference type="PANTHER" id="PTHR46401">
    <property type="entry name" value="GLYCOSYLTRANSFERASE WBBK-RELATED"/>
    <property type="match status" value="1"/>
</dbReference>
<dbReference type="Proteomes" id="UP000229757">
    <property type="component" value="Chromosome"/>
</dbReference>
<dbReference type="SUPFAM" id="SSF53756">
    <property type="entry name" value="UDP-Glycosyltransferase/glycogen phosphorylase"/>
    <property type="match status" value="1"/>
</dbReference>
<dbReference type="Pfam" id="PF13692">
    <property type="entry name" value="Glyco_trans_1_4"/>
    <property type="match status" value="1"/>
</dbReference>
<proteinExistence type="predicted"/>
<keyword evidence="1 3" id="KW-0808">Transferase</keyword>
<evidence type="ECO:0000313" key="4">
    <source>
        <dbReference type="Proteomes" id="UP000229757"/>
    </source>
</evidence>
<dbReference type="OrthoDB" id="9807209at2"/>
<dbReference type="PANTHER" id="PTHR46401:SF2">
    <property type="entry name" value="GLYCOSYLTRANSFERASE WBBK-RELATED"/>
    <property type="match status" value="1"/>
</dbReference>
<reference evidence="3 4" key="1">
    <citation type="journal article" date="2017" name="Environ. Microbiol.">
        <title>Genomic and physiological analyses of 'Reinekea forsetii' reveal a versatile opportunistic lifestyle during spring algae blooms.</title>
        <authorList>
            <person name="Avci B."/>
            <person name="Hahnke R.L."/>
            <person name="Chafee M."/>
            <person name="Fischer T."/>
            <person name="Gruber-Vodicka H."/>
            <person name="Tegetmeyer H.E."/>
            <person name="Harder J."/>
            <person name="Fuchs B.M."/>
            <person name="Amann R.I."/>
            <person name="Teeling H."/>
        </authorList>
    </citation>
    <scope>NUCLEOTIDE SEQUENCE [LARGE SCALE GENOMIC DNA]</scope>
    <source>
        <strain evidence="3 4">Hel1_31_D35</strain>
    </source>
</reference>
<evidence type="ECO:0000313" key="3">
    <source>
        <dbReference type="EMBL" id="ATX75438.1"/>
    </source>
</evidence>
<dbReference type="EMBL" id="CP011797">
    <property type="protein sequence ID" value="ATX75438.1"/>
    <property type="molecule type" value="Genomic_DNA"/>
</dbReference>
<name>A0A2K8KKC2_9GAMM</name>
<evidence type="ECO:0000259" key="2">
    <source>
        <dbReference type="Pfam" id="PF13439"/>
    </source>
</evidence>
<organism evidence="3 4">
    <name type="scientific">Reinekea forsetii</name>
    <dbReference type="NCBI Taxonomy" id="1336806"/>
    <lineage>
        <taxon>Bacteria</taxon>
        <taxon>Pseudomonadati</taxon>
        <taxon>Pseudomonadota</taxon>
        <taxon>Gammaproteobacteria</taxon>
        <taxon>Oceanospirillales</taxon>
        <taxon>Saccharospirillaceae</taxon>
        <taxon>Reinekea</taxon>
    </lineage>
</organism>
<evidence type="ECO:0000256" key="1">
    <source>
        <dbReference type="ARBA" id="ARBA00022679"/>
    </source>
</evidence>
<keyword evidence="4" id="KW-1185">Reference proteome</keyword>
<protein>
    <submittedName>
        <fullName evidence="3">Glycosyltransferase, GT4 family</fullName>
    </submittedName>
</protein>